<dbReference type="GO" id="GO:0003700">
    <property type="term" value="F:DNA-binding transcription factor activity"/>
    <property type="evidence" value="ECO:0007669"/>
    <property type="project" value="TreeGrafter"/>
</dbReference>
<evidence type="ECO:0000256" key="4">
    <source>
        <dbReference type="PROSITE-ProRule" id="PRU00335"/>
    </source>
</evidence>
<dbReference type="InterPro" id="IPR009057">
    <property type="entry name" value="Homeodomain-like_sf"/>
</dbReference>
<proteinExistence type="predicted"/>
<dbReference type="InterPro" id="IPR039536">
    <property type="entry name" value="TetR_C_Proteobacteria"/>
</dbReference>
<dbReference type="Gene3D" id="1.10.357.10">
    <property type="entry name" value="Tetracycline Repressor, domain 2"/>
    <property type="match status" value="1"/>
</dbReference>
<organism evidence="6 7">
    <name type="scientific">Amycolatopsis jiangsuensis</name>
    <dbReference type="NCBI Taxonomy" id="1181879"/>
    <lineage>
        <taxon>Bacteria</taxon>
        <taxon>Bacillati</taxon>
        <taxon>Actinomycetota</taxon>
        <taxon>Actinomycetes</taxon>
        <taxon>Pseudonocardiales</taxon>
        <taxon>Pseudonocardiaceae</taxon>
        <taxon>Amycolatopsis</taxon>
    </lineage>
</organism>
<protein>
    <submittedName>
        <fullName evidence="6">TetR/AcrR family transcriptional repressor of mexJK operon</fullName>
    </submittedName>
</protein>
<evidence type="ECO:0000313" key="7">
    <source>
        <dbReference type="Proteomes" id="UP000581769"/>
    </source>
</evidence>
<feature type="DNA-binding region" description="H-T-H motif" evidence="4">
    <location>
        <begin position="37"/>
        <end position="56"/>
    </location>
</feature>
<comment type="caution">
    <text evidence="6">The sequence shown here is derived from an EMBL/GenBank/DDBJ whole genome shotgun (WGS) entry which is preliminary data.</text>
</comment>
<keyword evidence="2 4" id="KW-0238">DNA-binding</keyword>
<dbReference type="Pfam" id="PF00440">
    <property type="entry name" value="TetR_N"/>
    <property type="match status" value="1"/>
</dbReference>
<dbReference type="GO" id="GO:0000976">
    <property type="term" value="F:transcription cis-regulatory region binding"/>
    <property type="evidence" value="ECO:0007669"/>
    <property type="project" value="TreeGrafter"/>
</dbReference>
<dbReference type="Proteomes" id="UP000581769">
    <property type="component" value="Unassembled WGS sequence"/>
</dbReference>
<evidence type="ECO:0000256" key="1">
    <source>
        <dbReference type="ARBA" id="ARBA00023015"/>
    </source>
</evidence>
<dbReference type="AlphaFoldDB" id="A0A840IQZ7"/>
<dbReference type="GO" id="GO:0045892">
    <property type="term" value="P:negative regulation of DNA-templated transcription"/>
    <property type="evidence" value="ECO:0007669"/>
    <property type="project" value="UniProtKB-ARBA"/>
</dbReference>
<dbReference type="PANTHER" id="PTHR30055:SF146">
    <property type="entry name" value="HTH-TYPE TRANSCRIPTIONAL DUAL REGULATOR CECR"/>
    <property type="match status" value="1"/>
</dbReference>
<evidence type="ECO:0000256" key="3">
    <source>
        <dbReference type="ARBA" id="ARBA00023163"/>
    </source>
</evidence>
<dbReference type="SUPFAM" id="SSF48498">
    <property type="entry name" value="Tetracyclin repressor-like, C-terminal domain"/>
    <property type="match status" value="1"/>
</dbReference>
<accession>A0A840IQZ7</accession>
<evidence type="ECO:0000259" key="5">
    <source>
        <dbReference type="PROSITE" id="PS50977"/>
    </source>
</evidence>
<evidence type="ECO:0000313" key="6">
    <source>
        <dbReference type="EMBL" id="MBB4684816.1"/>
    </source>
</evidence>
<keyword evidence="1" id="KW-0805">Transcription regulation</keyword>
<dbReference type="FunFam" id="1.10.10.60:FF:000141">
    <property type="entry name" value="TetR family transcriptional regulator"/>
    <property type="match status" value="1"/>
</dbReference>
<feature type="domain" description="HTH tetR-type" evidence="5">
    <location>
        <begin position="14"/>
        <end position="74"/>
    </location>
</feature>
<gene>
    <name evidence="6" type="ORF">BJY18_002301</name>
</gene>
<dbReference type="PRINTS" id="PR00455">
    <property type="entry name" value="HTHTETR"/>
</dbReference>
<reference evidence="6 7" key="1">
    <citation type="submission" date="2020-08" db="EMBL/GenBank/DDBJ databases">
        <title>Sequencing the genomes of 1000 actinobacteria strains.</title>
        <authorList>
            <person name="Klenk H.-P."/>
        </authorList>
    </citation>
    <scope>NUCLEOTIDE SEQUENCE [LARGE SCALE GENOMIC DNA]</scope>
    <source>
        <strain evidence="6 7">DSM 45859</strain>
    </source>
</reference>
<dbReference type="Pfam" id="PF14246">
    <property type="entry name" value="TetR_C_7"/>
    <property type="match status" value="1"/>
</dbReference>
<dbReference type="EMBL" id="JACHMG010000001">
    <property type="protein sequence ID" value="MBB4684816.1"/>
    <property type="molecule type" value="Genomic_DNA"/>
</dbReference>
<keyword evidence="3" id="KW-0804">Transcription</keyword>
<dbReference type="InterPro" id="IPR050109">
    <property type="entry name" value="HTH-type_TetR-like_transc_reg"/>
</dbReference>
<dbReference type="PANTHER" id="PTHR30055">
    <property type="entry name" value="HTH-TYPE TRANSCRIPTIONAL REGULATOR RUTR"/>
    <property type="match status" value="1"/>
</dbReference>
<evidence type="ECO:0000256" key="2">
    <source>
        <dbReference type="ARBA" id="ARBA00023125"/>
    </source>
</evidence>
<sequence length="216" mass="23604">MSVRPDEPPTGRTAQKRQAIRAEATTLFLRHGFRGTSMDEIASAAGVSKQTVYKQFTGKERLFRDIVEGVARNSDTVVLRITGSFGDPPAGTREELESRLAAVARAYLDGVLQEHVLSLRRLIIAEAEQFPDLAVSYYEQAPSRGIEVTAQCLEPYVASGLLAADDLRLAAAQFAYLALSPAQDRAMFVPSKLPSSRERDRLAAAAARMFLAAYGR</sequence>
<name>A0A840IQZ7_9PSEU</name>
<dbReference type="InterPro" id="IPR001647">
    <property type="entry name" value="HTH_TetR"/>
</dbReference>
<dbReference type="SUPFAM" id="SSF46689">
    <property type="entry name" value="Homeodomain-like"/>
    <property type="match status" value="1"/>
</dbReference>
<dbReference type="InterPro" id="IPR036271">
    <property type="entry name" value="Tet_transcr_reg_TetR-rel_C_sf"/>
</dbReference>
<dbReference type="PROSITE" id="PS50977">
    <property type="entry name" value="HTH_TETR_2"/>
    <property type="match status" value="1"/>
</dbReference>
<keyword evidence="7" id="KW-1185">Reference proteome</keyword>
<dbReference type="RefSeq" id="WP_184779934.1">
    <property type="nucleotide sequence ID" value="NZ_JACHMG010000001.1"/>
</dbReference>